<dbReference type="PANTHER" id="PTHR36454:SF1">
    <property type="entry name" value="DUF1015 DOMAIN-CONTAINING PROTEIN"/>
    <property type="match status" value="1"/>
</dbReference>
<gene>
    <name evidence="1" type="ORF">HDF08_002607</name>
</gene>
<dbReference type="Pfam" id="PF06245">
    <property type="entry name" value="DUF1015"/>
    <property type="match status" value="1"/>
</dbReference>
<dbReference type="AlphaFoldDB" id="A0A852VK54"/>
<dbReference type="PANTHER" id="PTHR36454">
    <property type="entry name" value="LMO2823 PROTEIN"/>
    <property type="match status" value="1"/>
</dbReference>
<dbReference type="Proteomes" id="UP000564385">
    <property type="component" value="Unassembled WGS sequence"/>
</dbReference>
<accession>A0A852VK54</accession>
<dbReference type="EMBL" id="JACCCU010000002">
    <property type="protein sequence ID" value="NYF90505.1"/>
    <property type="molecule type" value="Genomic_DNA"/>
</dbReference>
<organism evidence="1 2">
    <name type="scientific">Tunturiibacter lichenicola</name>
    <dbReference type="NCBI Taxonomy" id="2051959"/>
    <lineage>
        <taxon>Bacteria</taxon>
        <taxon>Pseudomonadati</taxon>
        <taxon>Acidobacteriota</taxon>
        <taxon>Terriglobia</taxon>
        <taxon>Terriglobales</taxon>
        <taxon>Acidobacteriaceae</taxon>
        <taxon>Tunturiibacter</taxon>
    </lineage>
</organism>
<name>A0A852VK54_9BACT</name>
<comment type="caution">
    <text evidence="1">The sequence shown here is derived from an EMBL/GenBank/DDBJ whole genome shotgun (WGS) entry which is preliminary data.</text>
</comment>
<dbReference type="InterPro" id="IPR008323">
    <property type="entry name" value="UCP033563"/>
</dbReference>
<evidence type="ECO:0000313" key="2">
    <source>
        <dbReference type="Proteomes" id="UP000564385"/>
    </source>
</evidence>
<reference evidence="1 2" key="1">
    <citation type="submission" date="2020-07" db="EMBL/GenBank/DDBJ databases">
        <title>Genomic Encyclopedia of Type Strains, Phase IV (KMG-V): Genome sequencing to study the core and pangenomes of soil and plant-associated prokaryotes.</title>
        <authorList>
            <person name="Whitman W."/>
        </authorList>
    </citation>
    <scope>NUCLEOTIDE SEQUENCE [LARGE SCALE GENOMIC DNA]</scope>
    <source>
        <strain evidence="1 2">M8UP22</strain>
    </source>
</reference>
<proteinExistence type="predicted"/>
<protein>
    <submittedName>
        <fullName evidence="1">Uncharacterized protein (DUF1015 family)</fullName>
    </submittedName>
</protein>
<sequence>MARLYPFRALRYDPARVNMEDVVTQPYDKITPAMQQLYYEASPYNLIRIILGKHEPGDTDPQDFLPYGEQAHNVYTRAAETLREWRRDRVLAEEAEPAVYGYSQTYEVPGTGAAAGQTETRERRGFIALGHLYDYADKVVYRHEQTFPKHKSDRLALFKATRAYCEQIYMLYSDPAFTAEKLIFGASGPGKDFSGKIGPDTAPADLAITDEYNVVHRLWKITDPHIINLLLTAMADKKLIIADGHHRYETSVAYAKERSAQLKLPFKQAIPGDEDSSPSVIADGDTRSTLPTPAFPEAAMMMTFVNMDAPGITILPTHRVVHGLPSFSSPDFITKASAFFNIKELTTPDLAALNATPGTAFLAATGDGNYLLTPKPDVIAAALKGISPRQAQLDVVQLHSIILDKLLGLDQDTITRLGNVRYIREPAEATALVASGEADIAFLIKPITLDQLRDISLSGDVMPQKSTDFYPKLLSGLAIYALD</sequence>
<evidence type="ECO:0000313" key="1">
    <source>
        <dbReference type="EMBL" id="NYF90505.1"/>
    </source>
</evidence>